<keyword evidence="4" id="KW-1185">Reference proteome</keyword>
<feature type="region of interest" description="Disordered" evidence="1">
    <location>
        <begin position="449"/>
        <end position="483"/>
    </location>
</feature>
<protein>
    <submittedName>
        <fullName evidence="3">Uncharacterized protein</fullName>
    </submittedName>
</protein>
<keyword evidence="2" id="KW-0472">Membrane</keyword>
<feature type="transmembrane region" description="Helical" evidence="2">
    <location>
        <begin position="12"/>
        <end position="37"/>
    </location>
</feature>
<sequence>MGTLRCRTRQPWLATPLCTISPATISLSLAFAALVVADSNARIPGLFLARNPTADLSFPSPDPQSECKDGLDKSGIRGMLYAVVPRPDAVELACHACLRAFRRFSAPLEIHDPLNNKSGQSPCAVKAQLEKACSANSSNYGECTCNTVMYNVCAACAVCEGENIPSWEDWADENDCGSNPLQFPSHVTLEQNTIPGWAYQQLSNTHDFDLQAAISASSNPGPSKSALAAQIAVPIAAGVGVALIAILLFYLYQRRKWRRHQHPRDRRTKTLPQIQGSRSAFWRPSRVFYTYWPSARSRRLRPSKKDSDWAIEDDEDEDTRWLGHGSRGSRGHSVHLNASYVDPYALTQEPEPLDPDADLPHTSAHIPETSSSSLLSRPGDTQVHVTTPPVCAPTIVERIVNIVLPGRDGLQKSPTYKLKHVSPVSADPQFRIDGSAGPTPVAKAFASAAGRSSRASVSARGDPDAVGGAGLSGSASAKGSVQRDVGIVQGATERSDFRPQRRDTVLLISRDGRDFSLDDTMTTAPSPTRTNVPESPSTFPPVSLVCTRSSPPRC</sequence>
<evidence type="ECO:0000256" key="1">
    <source>
        <dbReference type="SAM" id="MobiDB-lite"/>
    </source>
</evidence>
<feature type="region of interest" description="Disordered" evidence="1">
    <location>
        <begin position="513"/>
        <end position="554"/>
    </location>
</feature>
<dbReference type="AlphaFoldDB" id="A0A060SE69"/>
<dbReference type="OrthoDB" id="2576311at2759"/>
<evidence type="ECO:0000313" key="4">
    <source>
        <dbReference type="Proteomes" id="UP000029665"/>
    </source>
</evidence>
<evidence type="ECO:0000313" key="3">
    <source>
        <dbReference type="EMBL" id="CDO72511.1"/>
    </source>
</evidence>
<feature type="region of interest" description="Disordered" evidence="1">
    <location>
        <begin position="347"/>
        <end position="382"/>
    </location>
</feature>
<evidence type="ECO:0000256" key="2">
    <source>
        <dbReference type="SAM" id="Phobius"/>
    </source>
</evidence>
<name>A0A060SE69_PYCCI</name>
<feature type="transmembrane region" description="Helical" evidence="2">
    <location>
        <begin position="227"/>
        <end position="252"/>
    </location>
</feature>
<dbReference type="HOGENOM" id="CLU_491871_0_0_1"/>
<comment type="caution">
    <text evidence="3">The sequence shown here is derived from an EMBL/GenBank/DDBJ whole genome shotgun (WGS) entry which is preliminary data.</text>
</comment>
<proteinExistence type="predicted"/>
<gene>
    <name evidence="3" type="ORF">BN946_scf184980.g52</name>
</gene>
<accession>A0A060SE69</accession>
<dbReference type="OMA" id="TWAARFP"/>
<dbReference type="Proteomes" id="UP000029665">
    <property type="component" value="Unassembled WGS sequence"/>
</dbReference>
<keyword evidence="2" id="KW-0812">Transmembrane</keyword>
<reference evidence="3" key="1">
    <citation type="submission" date="2014-01" db="EMBL/GenBank/DDBJ databases">
        <title>The genome of the white-rot fungus Pycnoporus cinnabarinus: a basidiomycete model with a versatile arsenal for lignocellulosic biomass breakdown.</title>
        <authorList>
            <person name="Levasseur A."/>
            <person name="Lomascolo A."/>
            <person name="Ruiz-Duenas F.J."/>
            <person name="Uzan E."/>
            <person name="Piumi F."/>
            <person name="Kues U."/>
            <person name="Ram A.F.J."/>
            <person name="Murat C."/>
            <person name="Haon M."/>
            <person name="Benoit I."/>
            <person name="Arfi Y."/>
            <person name="Chevret D."/>
            <person name="Drula E."/>
            <person name="Kwon M.J."/>
            <person name="Gouret P."/>
            <person name="Lesage-Meessen L."/>
            <person name="Lombard V."/>
            <person name="Mariette J."/>
            <person name="Noirot C."/>
            <person name="Park J."/>
            <person name="Patyshakuliyeva A."/>
            <person name="Wieneger R.A.B."/>
            <person name="Wosten H.A.B."/>
            <person name="Martin F."/>
            <person name="Coutinho P.M."/>
            <person name="de Vries R."/>
            <person name="Martinez A.T."/>
            <person name="Klopp C."/>
            <person name="Pontarotti P."/>
            <person name="Henrissat B."/>
            <person name="Record E."/>
        </authorList>
    </citation>
    <scope>NUCLEOTIDE SEQUENCE [LARGE SCALE GENOMIC DNA]</scope>
    <source>
        <strain evidence="3">BRFM137</strain>
    </source>
</reference>
<keyword evidence="2" id="KW-1133">Transmembrane helix</keyword>
<feature type="compositionally biased region" description="Low complexity" evidence="1">
    <location>
        <begin position="449"/>
        <end position="460"/>
    </location>
</feature>
<feature type="compositionally biased region" description="Polar residues" evidence="1">
    <location>
        <begin position="519"/>
        <end position="537"/>
    </location>
</feature>
<organism evidence="3 4">
    <name type="scientific">Pycnoporus cinnabarinus</name>
    <name type="common">Cinnabar-red polypore</name>
    <name type="synonym">Trametes cinnabarina</name>
    <dbReference type="NCBI Taxonomy" id="5643"/>
    <lineage>
        <taxon>Eukaryota</taxon>
        <taxon>Fungi</taxon>
        <taxon>Dikarya</taxon>
        <taxon>Basidiomycota</taxon>
        <taxon>Agaricomycotina</taxon>
        <taxon>Agaricomycetes</taxon>
        <taxon>Polyporales</taxon>
        <taxon>Polyporaceae</taxon>
        <taxon>Trametes</taxon>
    </lineage>
</organism>
<dbReference type="EMBL" id="CCBP010000113">
    <property type="protein sequence ID" value="CDO72511.1"/>
    <property type="molecule type" value="Genomic_DNA"/>
</dbReference>